<reference evidence="1" key="2">
    <citation type="submission" date="2014-07" db="EMBL/GenBank/DDBJ databases">
        <authorList>
            <person name="Hull J."/>
        </authorList>
    </citation>
    <scope>NUCLEOTIDE SEQUENCE</scope>
</reference>
<dbReference type="AlphaFoldDB" id="A0A0A9WBG8"/>
<sequence>MREERVSQMSQREQLLMTLLQQQPSHEPRLISSNATAVNAVPVGLSTPPGAPMAAAYPLFIPSFFPPSPSETLSHATHLSSPSLAQTLPGVTARKNYPMELDQHDKVMQDKISSVPVMPDLAAAQEYNTTCAR</sequence>
<dbReference type="EMBL" id="GDHC01016118">
    <property type="protein sequence ID" value="JAQ02511.1"/>
    <property type="molecule type" value="Transcribed_RNA"/>
</dbReference>
<accession>A0A0A9WBG8</accession>
<evidence type="ECO:0000313" key="2">
    <source>
        <dbReference type="EMBL" id="JAQ02511.1"/>
    </source>
</evidence>
<gene>
    <name evidence="1" type="ORF">CM83_7671</name>
    <name evidence="2" type="ORF">g.93726</name>
</gene>
<protein>
    <submittedName>
        <fullName evidence="1">Uncharacterized protein</fullName>
    </submittedName>
</protein>
<name>A0A0A9WBG8_LYGHE</name>
<dbReference type="EMBL" id="GBHO01039736">
    <property type="protein sequence ID" value="JAG03868.1"/>
    <property type="molecule type" value="Transcribed_RNA"/>
</dbReference>
<evidence type="ECO:0000313" key="1">
    <source>
        <dbReference type="EMBL" id="JAG03868.1"/>
    </source>
</evidence>
<reference evidence="2" key="3">
    <citation type="journal article" date="2016" name="Gigascience">
        <title>De novo construction of an expanded transcriptome assembly for the western tarnished plant bug, Lygus hesperus.</title>
        <authorList>
            <person name="Tassone E.E."/>
            <person name="Geib S.M."/>
            <person name="Hall B."/>
            <person name="Fabrick J.A."/>
            <person name="Brent C.S."/>
            <person name="Hull J.J."/>
        </authorList>
    </citation>
    <scope>NUCLEOTIDE SEQUENCE</scope>
</reference>
<proteinExistence type="predicted"/>
<reference evidence="1" key="1">
    <citation type="journal article" date="2014" name="PLoS ONE">
        <title>Transcriptome-Based Identification of ABC Transporters in the Western Tarnished Plant Bug Lygus hesperus.</title>
        <authorList>
            <person name="Hull J.J."/>
            <person name="Chaney K."/>
            <person name="Geib S.M."/>
            <person name="Fabrick J.A."/>
            <person name="Brent C.S."/>
            <person name="Walsh D."/>
            <person name="Lavine L.C."/>
        </authorList>
    </citation>
    <scope>NUCLEOTIDE SEQUENCE</scope>
</reference>
<organism evidence="1">
    <name type="scientific">Lygus hesperus</name>
    <name type="common">Western plant bug</name>
    <dbReference type="NCBI Taxonomy" id="30085"/>
    <lineage>
        <taxon>Eukaryota</taxon>
        <taxon>Metazoa</taxon>
        <taxon>Ecdysozoa</taxon>
        <taxon>Arthropoda</taxon>
        <taxon>Hexapoda</taxon>
        <taxon>Insecta</taxon>
        <taxon>Pterygota</taxon>
        <taxon>Neoptera</taxon>
        <taxon>Paraneoptera</taxon>
        <taxon>Hemiptera</taxon>
        <taxon>Heteroptera</taxon>
        <taxon>Panheteroptera</taxon>
        <taxon>Cimicomorpha</taxon>
        <taxon>Miridae</taxon>
        <taxon>Mirini</taxon>
        <taxon>Lygus</taxon>
    </lineage>
</organism>